<dbReference type="EMBL" id="ML003300">
    <property type="protein sequence ID" value="RKP34225.1"/>
    <property type="molecule type" value="Genomic_DNA"/>
</dbReference>
<dbReference type="Proteomes" id="UP000268162">
    <property type="component" value="Unassembled WGS sequence"/>
</dbReference>
<evidence type="ECO:0000256" key="2">
    <source>
        <dbReference type="SAM" id="SignalP"/>
    </source>
</evidence>
<evidence type="ECO:0000256" key="1">
    <source>
        <dbReference type="SAM" id="MobiDB-lite"/>
    </source>
</evidence>
<sequence>MLIVSICTIGLLAAVNLRAVVGQPAYVDSNLAERKSAFSPFVNKNLKVENYLDTLTFDTDENGELTRPIYEPMDGDTDTSSSDDDRNPLRHKDASNTWDNSGEHDNDLVSHVSVNSSVSQVDRSRRKMKQVQQRTRARGNTPSWSTRVNKPYSRAPLTQPSTTSNDWDNIEQLSRTSHKLSISKKSFQNTRSRWPEEFWDRVRKDGVTFKNLISRANLVNPRLVYLLGDPYQVGRLIQRCMIRLGVVVAFYRHRVTDQVKVTILYDSRTPDFGQKKRLDQWAAVADVVVGAYHYNGFEMMQLHQHLMAAGRMPFFVTTPSFEVLLSYVDVFDIFWKSTPQRNMESRRRLSNEVTAQKPVHTAILK</sequence>
<feature type="region of interest" description="Disordered" evidence="1">
    <location>
        <begin position="62"/>
        <end position="167"/>
    </location>
</feature>
<feature type="compositionally biased region" description="Low complexity" evidence="1">
    <location>
        <begin position="109"/>
        <end position="121"/>
    </location>
</feature>
<feature type="compositionally biased region" description="Polar residues" evidence="1">
    <location>
        <begin position="156"/>
        <end position="167"/>
    </location>
</feature>
<feature type="compositionally biased region" description="Polar residues" evidence="1">
    <location>
        <begin position="130"/>
        <end position="148"/>
    </location>
</feature>
<proteinExistence type="predicted"/>
<keyword evidence="2" id="KW-0732">Signal</keyword>
<accession>A0A4P9ZM44</accession>
<feature type="compositionally biased region" description="Basic and acidic residues" evidence="1">
    <location>
        <begin position="83"/>
        <end position="94"/>
    </location>
</feature>
<reference evidence="4" key="1">
    <citation type="journal article" date="2018" name="Nat. Microbiol.">
        <title>Leveraging single-cell genomics to expand the fungal tree of life.</title>
        <authorList>
            <person name="Ahrendt S.R."/>
            <person name="Quandt C.A."/>
            <person name="Ciobanu D."/>
            <person name="Clum A."/>
            <person name="Salamov A."/>
            <person name="Andreopoulos B."/>
            <person name="Cheng J.F."/>
            <person name="Woyke T."/>
            <person name="Pelin A."/>
            <person name="Henrissat B."/>
            <person name="Reynolds N.K."/>
            <person name="Benny G.L."/>
            <person name="Smith M.E."/>
            <person name="James T.Y."/>
            <person name="Grigoriev I.V."/>
        </authorList>
    </citation>
    <scope>NUCLEOTIDE SEQUENCE [LARGE SCALE GENOMIC DNA]</scope>
    <source>
        <strain evidence="4">RSA 468</strain>
    </source>
</reference>
<name>A0A4P9ZM44_9FUNG</name>
<evidence type="ECO:0000313" key="4">
    <source>
        <dbReference type="Proteomes" id="UP000268162"/>
    </source>
</evidence>
<feature type="signal peptide" evidence="2">
    <location>
        <begin position="1"/>
        <end position="22"/>
    </location>
</feature>
<keyword evidence="4" id="KW-1185">Reference proteome</keyword>
<evidence type="ECO:0000313" key="3">
    <source>
        <dbReference type="EMBL" id="RKP34225.1"/>
    </source>
</evidence>
<protein>
    <submittedName>
        <fullName evidence="3">Uncharacterized protein</fullName>
    </submittedName>
</protein>
<organism evidence="3 4">
    <name type="scientific">Dimargaris cristalligena</name>
    <dbReference type="NCBI Taxonomy" id="215637"/>
    <lineage>
        <taxon>Eukaryota</taxon>
        <taxon>Fungi</taxon>
        <taxon>Fungi incertae sedis</taxon>
        <taxon>Zoopagomycota</taxon>
        <taxon>Kickxellomycotina</taxon>
        <taxon>Dimargaritomycetes</taxon>
        <taxon>Dimargaritales</taxon>
        <taxon>Dimargaritaceae</taxon>
        <taxon>Dimargaris</taxon>
    </lineage>
</organism>
<feature type="chain" id="PRO_5020382693" evidence="2">
    <location>
        <begin position="23"/>
        <end position="365"/>
    </location>
</feature>
<dbReference type="AlphaFoldDB" id="A0A4P9ZM44"/>
<gene>
    <name evidence="3" type="ORF">BJ085DRAFT_31805</name>
</gene>